<evidence type="ECO:0000313" key="2">
    <source>
        <dbReference type="EMBL" id="KAK3948114.1"/>
    </source>
</evidence>
<reference evidence="2" key="2">
    <citation type="submission" date="2023-06" db="EMBL/GenBank/DDBJ databases">
        <authorList>
            <consortium name="Lawrence Berkeley National Laboratory"/>
            <person name="Mondo S.J."/>
            <person name="Hensen N."/>
            <person name="Bonometti L."/>
            <person name="Westerberg I."/>
            <person name="Brannstrom I.O."/>
            <person name="Guillou S."/>
            <person name="Cros-Aarteil S."/>
            <person name="Calhoun S."/>
            <person name="Haridas S."/>
            <person name="Kuo A."/>
            <person name="Pangilinan J."/>
            <person name="Riley R."/>
            <person name="Labutti K."/>
            <person name="Andreopoulos B."/>
            <person name="Lipzen A."/>
            <person name="Chen C."/>
            <person name="Yanf M."/>
            <person name="Daum C."/>
            <person name="Ng V."/>
            <person name="Clum A."/>
            <person name="Steindorff A."/>
            <person name="Ohm R."/>
            <person name="Martin F."/>
            <person name="Silar P."/>
            <person name="Natvig D."/>
            <person name="Lalanne C."/>
            <person name="Gautier V."/>
            <person name="Ament-Velasquez S.L."/>
            <person name="Kruys A."/>
            <person name="Hutchinson M.I."/>
            <person name="Powell A.J."/>
            <person name="Barry K."/>
            <person name="Miller A.N."/>
            <person name="Grigoriev I.V."/>
            <person name="Debuchy R."/>
            <person name="Gladieux P."/>
            <person name="Thoren M.H."/>
            <person name="Johannesson H."/>
        </authorList>
    </citation>
    <scope>NUCLEOTIDE SEQUENCE</scope>
    <source>
        <strain evidence="2">CBS 626.80</strain>
    </source>
</reference>
<evidence type="ECO:0000313" key="3">
    <source>
        <dbReference type="Proteomes" id="UP001303222"/>
    </source>
</evidence>
<reference evidence="2" key="1">
    <citation type="journal article" date="2023" name="Mol. Phylogenet. Evol.">
        <title>Genome-scale phylogeny and comparative genomics of the fungal order Sordariales.</title>
        <authorList>
            <person name="Hensen N."/>
            <person name="Bonometti L."/>
            <person name="Westerberg I."/>
            <person name="Brannstrom I.O."/>
            <person name="Guillou S."/>
            <person name="Cros-Aarteil S."/>
            <person name="Calhoun S."/>
            <person name="Haridas S."/>
            <person name="Kuo A."/>
            <person name="Mondo S."/>
            <person name="Pangilinan J."/>
            <person name="Riley R."/>
            <person name="LaButti K."/>
            <person name="Andreopoulos B."/>
            <person name="Lipzen A."/>
            <person name="Chen C."/>
            <person name="Yan M."/>
            <person name="Daum C."/>
            <person name="Ng V."/>
            <person name="Clum A."/>
            <person name="Steindorff A."/>
            <person name="Ohm R.A."/>
            <person name="Martin F."/>
            <person name="Silar P."/>
            <person name="Natvig D.O."/>
            <person name="Lalanne C."/>
            <person name="Gautier V."/>
            <person name="Ament-Velasquez S.L."/>
            <person name="Kruys A."/>
            <person name="Hutchinson M.I."/>
            <person name="Powell A.J."/>
            <person name="Barry K."/>
            <person name="Miller A.N."/>
            <person name="Grigoriev I.V."/>
            <person name="Debuchy R."/>
            <person name="Gladieux P."/>
            <person name="Hiltunen Thoren M."/>
            <person name="Johannesson H."/>
        </authorList>
    </citation>
    <scope>NUCLEOTIDE SEQUENCE</scope>
    <source>
        <strain evidence="2">CBS 626.80</strain>
    </source>
</reference>
<comment type="caution">
    <text evidence="2">The sequence shown here is derived from an EMBL/GenBank/DDBJ whole genome shotgun (WGS) entry which is preliminary data.</text>
</comment>
<protein>
    <submittedName>
        <fullName evidence="2">Uncharacterized protein</fullName>
    </submittedName>
</protein>
<evidence type="ECO:0000256" key="1">
    <source>
        <dbReference type="SAM" id="MobiDB-lite"/>
    </source>
</evidence>
<gene>
    <name evidence="2" type="ORF">QBC32DRAFT_66402</name>
</gene>
<accession>A0AAN6NLL4</accession>
<proteinExistence type="predicted"/>
<feature type="compositionally biased region" description="Acidic residues" evidence="1">
    <location>
        <begin position="34"/>
        <end position="55"/>
    </location>
</feature>
<organism evidence="2 3">
    <name type="scientific">Pseudoneurospora amorphoporcata</name>
    <dbReference type="NCBI Taxonomy" id="241081"/>
    <lineage>
        <taxon>Eukaryota</taxon>
        <taxon>Fungi</taxon>
        <taxon>Dikarya</taxon>
        <taxon>Ascomycota</taxon>
        <taxon>Pezizomycotina</taxon>
        <taxon>Sordariomycetes</taxon>
        <taxon>Sordariomycetidae</taxon>
        <taxon>Sordariales</taxon>
        <taxon>Sordariaceae</taxon>
        <taxon>Pseudoneurospora</taxon>
    </lineage>
</organism>
<keyword evidence="3" id="KW-1185">Reference proteome</keyword>
<sequence length="211" mass="24509">MPSSDNTNTFPILRLPLEIRFMIYRELWTHLADPDNEDLDDDDSNSEGEDNNEEDPNSHSHHNDDSDWEDLEQVTQHLEMVTTIKNLRNSCHQVRDELIAEFFTRVLSKTQIHVGDVYPPEPRYDSSGRRPTPRGKILQLPLINPKIFKVLQSSSLVTQYIQHVSVRWDGCSCAEAKRMNRDMRHFGVWYTDAVRATGLDWLAECESLKTL</sequence>
<feature type="region of interest" description="Disordered" evidence="1">
    <location>
        <begin position="33"/>
        <end position="68"/>
    </location>
</feature>
<dbReference type="EMBL" id="MU859284">
    <property type="protein sequence ID" value="KAK3948114.1"/>
    <property type="molecule type" value="Genomic_DNA"/>
</dbReference>
<dbReference type="Proteomes" id="UP001303222">
    <property type="component" value="Unassembled WGS sequence"/>
</dbReference>
<feature type="compositionally biased region" description="Basic and acidic residues" evidence="1">
    <location>
        <begin position="56"/>
        <end position="65"/>
    </location>
</feature>
<dbReference type="AlphaFoldDB" id="A0AAN6NLL4"/>
<name>A0AAN6NLL4_9PEZI</name>